<accession>A0A182MN38</accession>
<proteinExistence type="predicted"/>
<feature type="compositionally biased region" description="Polar residues" evidence="1">
    <location>
        <begin position="18"/>
        <end position="32"/>
    </location>
</feature>
<feature type="compositionally biased region" description="Low complexity" evidence="1">
    <location>
        <begin position="415"/>
        <end position="427"/>
    </location>
</feature>
<name>A0A182MN38_9DIPT</name>
<feature type="compositionally biased region" description="Acidic residues" evidence="1">
    <location>
        <begin position="1509"/>
        <end position="1521"/>
    </location>
</feature>
<keyword evidence="3" id="KW-1185">Reference proteome</keyword>
<dbReference type="VEuPathDB" id="VectorBase:ACUA022228"/>
<feature type="region of interest" description="Disordered" evidence="1">
    <location>
        <begin position="801"/>
        <end position="821"/>
    </location>
</feature>
<feature type="region of interest" description="Disordered" evidence="1">
    <location>
        <begin position="1778"/>
        <end position="1818"/>
    </location>
</feature>
<reference evidence="3" key="1">
    <citation type="submission" date="2013-09" db="EMBL/GenBank/DDBJ databases">
        <title>The Genome Sequence of Anopheles culicifacies species A.</title>
        <authorList>
            <consortium name="The Broad Institute Genomics Platform"/>
            <person name="Neafsey D.E."/>
            <person name="Besansky N."/>
            <person name="Howell P."/>
            <person name="Walton C."/>
            <person name="Young S.K."/>
            <person name="Zeng Q."/>
            <person name="Gargeya S."/>
            <person name="Fitzgerald M."/>
            <person name="Haas B."/>
            <person name="Abouelleil A."/>
            <person name="Allen A.W."/>
            <person name="Alvarado L."/>
            <person name="Arachchi H.M."/>
            <person name="Berlin A.M."/>
            <person name="Chapman S.B."/>
            <person name="Gainer-Dewar J."/>
            <person name="Goldberg J."/>
            <person name="Griggs A."/>
            <person name="Gujja S."/>
            <person name="Hansen M."/>
            <person name="Howarth C."/>
            <person name="Imamovic A."/>
            <person name="Ireland A."/>
            <person name="Larimer J."/>
            <person name="McCowan C."/>
            <person name="Murphy C."/>
            <person name="Pearson M."/>
            <person name="Poon T.W."/>
            <person name="Priest M."/>
            <person name="Roberts A."/>
            <person name="Saif S."/>
            <person name="Shea T."/>
            <person name="Sisk P."/>
            <person name="Sykes S."/>
            <person name="Wortman J."/>
            <person name="Nusbaum C."/>
            <person name="Birren B."/>
        </authorList>
    </citation>
    <scope>NUCLEOTIDE SEQUENCE [LARGE SCALE GENOMIC DNA]</scope>
    <source>
        <strain evidence="3">A-37</strain>
    </source>
</reference>
<evidence type="ECO:0000256" key="1">
    <source>
        <dbReference type="SAM" id="MobiDB-lite"/>
    </source>
</evidence>
<feature type="compositionally biased region" description="Basic and acidic residues" evidence="1">
    <location>
        <begin position="1186"/>
        <end position="1195"/>
    </location>
</feature>
<feature type="region of interest" description="Disordered" evidence="1">
    <location>
        <begin position="409"/>
        <end position="431"/>
    </location>
</feature>
<feature type="region of interest" description="Disordered" evidence="1">
    <location>
        <begin position="1461"/>
        <end position="1539"/>
    </location>
</feature>
<sequence length="2389" mass="268888">MSSEGERLSILKKKEKLPSTNERASPVASASNAFRSNRKIAFHRKKSIKEFLVGEDVDTIWGNSYEVSTDGTPSSVLEDATLANSTNRCIADEHNKENQTVNQNDHNYNNITNTSWDLSITIADDEKRNIRSNTSVALSETLNMTERLLVEPCVAPHVPAKVKLSLNGLHVDDSEVQAMDISPMKANTVPSPRKLIYTFPKQAMFVEINDVPDVNQDKEKIKDTSLSAPQREKQERESIRPSWRTGASETGSQTGLGGISYVSETWNSHPHAMFQQGSLAHTRVSGDLANVSSDVDTTIALTNVMTKVLQSRSNESIQKATNMELDESTTTLPTNALARARPSFLPSNQRTDDDSLNVRHRTPVKQELLPSTGGCEDSNSVDISSPMEGLAQRDSLSLDNFSILTDLKQTEEQEQTPTKLETLQQQQLERDKSSAKEKCEEAAMDFGLSSLSMHLRLSSPEMPVVVKPRILRPTLPLSLLENAKVPTVTKKSDTKDENDHLRSIKHTPGMASVRQHNTNGEDERETEVVCKKSLVPMDISTRRHTNKPTLATIHSRMTVDMVESPKQSQNNRGTVFHSLDIDIDRVELQRPNSERQRHRGTVLYDDAMELTAHVPPSSNAARHTNYVPEPIQDDTAHPAETIAEKRKRGTVYGTTPIDESTDCSPHSPQTALNNYRKTVYTLEKMKEDVSVVPVGEDPGRKTIFCNESMVMEVCARTPNVKSGSESSMSCVVYGRNVDELSIHARNGNNDVEMKYARPTTFQLEPCDESARVVSSRQTVILEEKMILSDGTTKNRTHAANAFEEDGGSEGPHSRKSIYKPDEMDISLVTETNAKALTDEPKKDRYTTHATEVMDETNVEQLSCERMEAIEHMEVHKTLPEANNTNVIRSHQQSRIPRLTTHLREDMQDIQQAAAVVSKPRYSTYEREDMDVTRLDCGTAPNADNPDEYKNNSTIHHPTNQQKSRFSIYEHEAMNATNVCEAEPVESQRFYTDHKRELDQNECRSVSVGDTHSKSVRAAMTDIEIERPATQHGTRERTHRRETQNGCASLANEMQHDVTNYNTFLEHHETSHGTHVHGSTITQQTNHLQEKGFNSTRLSKAFEQDNISKSAVPSRISSYRVEAMDETNIVEQASPSNDMLRVNMSENKTTASDHRVDSPMHMSPVASICRKSTQRHNSRQSSYYPEEMERTQIEKTKVATERSTCIESSGLRKADLQRIARQSDPIDMEGISVLENDSTDSKLDKHVTGTTQATNYLPDSNPAAADRNIMNSVVETKHKQPKALPKNRLSCYNAAPMVEETVPINTFALGKPSSLDLMVDRYERTSTERKSNDYMEETIVPESIMVERDVKYGTYQLRISNTVDKSPTVCLAEHPPMIEQHRSMHGRGTVYGTEDTMELTTAAVINTVQEKRNRQTLHQPTNMDLTMIGRDTVTPPPASVRREMLSQRGTIFNVRAMEETPPYGGFTSVGDTNAQKNVKSSSLSEPQHRSVIAERPKRRPRQTILIPQDMDVEDEEKEEQPGDEQSSLLPRETIEDRVPRSASLLPKRTFFQQAPSDDVYSEFAKPDLEMYRQSSQTINRKTVNRAESSAFHAQEISDISLAGTTMDPEVAPCIGNITGMMSIREITEPLALASFQEQSNSVSVICRTDGRECGSPFEKEQENLHDATTDVQSLAFIPTRQNGTSDDEFYDAEGDEAAEQELLVDPLSLTKSRHLTMKFIDVGHLEQTAYNTTVPAPGPVTASKRVHAQVLGSPVINRPMEGPDQDPLQMTHVRQTLHTNMEHTPQGPIKKRPRTSCAKPEELADTAKEQTPIRETPSDDIEEVFIKEERQTLTTAGRASQTLINDPSVFMLEEQNLLDDESDLPCASLSEEFEPDSEEQTSNNNSSTPPSSTSRPPVCMITELSYYKNFANLTIDTLDSYDEGRTPSPDDVDDEVAPQVDAPKADNLVVECISVSDEDSLLVTPPKVPLSFACKDGNRQTGEVLDSTIASNIMHQLRQEHPIVKHPCCGMQTECLCQLQTELKRHQEMSDMVWNRWCTKFDAIKRRVPKVSHTEQRDGEKPRVMFEEQIEELNWRLIRGQVDDDFLFVKGELSWEDLSRRRSRTIISGHYPETPSAVFLAKNFRSYLSEQLYVDNSPPPGAPMPRIPRITQLIANKLSTDTGTRWLVDSSEDGDGVLLLRHRTLRSFVISIQLQPPRSKTLTDRTITENWRLERIQVRECMEEYVHSPKLLLAHIEFMRVATETTEQTLRSTYRTVADLMGLWHHFHELIQRVFVMVNRLVAIIRNNEALLCYDAQMERFYVKKCVHRAVDDEVNTLLVHFNSIGSIGASGVNFKWPKVELNKLLPVTASTNQHTIAPGNFMQTVGSNENAGLMFLECLLWNVAKHYET</sequence>
<feature type="compositionally biased region" description="Basic and acidic residues" evidence="1">
    <location>
        <begin position="1798"/>
        <end position="1811"/>
    </location>
</feature>
<organism evidence="2 3">
    <name type="scientific">Anopheles culicifacies</name>
    <dbReference type="NCBI Taxonomy" id="139723"/>
    <lineage>
        <taxon>Eukaryota</taxon>
        <taxon>Metazoa</taxon>
        <taxon>Ecdysozoa</taxon>
        <taxon>Arthropoda</taxon>
        <taxon>Hexapoda</taxon>
        <taxon>Insecta</taxon>
        <taxon>Pterygota</taxon>
        <taxon>Neoptera</taxon>
        <taxon>Endopterygota</taxon>
        <taxon>Diptera</taxon>
        <taxon>Nematocera</taxon>
        <taxon>Culicoidea</taxon>
        <taxon>Culicidae</taxon>
        <taxon>Anophelinae</taxon>
        <taxon>Anopheles</taxon>
        <taxon>culicifacies species complex</taxon>
    </lineage>
</organism>
<feature type="compositionally biased region" description="Polar residues" evidence="1">
    <location>
        <begin position="1468"/>
        <end position="1484"/>
    </location>
</feature>
<protein>
    <submittedName>
        <fullName evidence="2">Uncharacterized protein</fullName>
    </submittedName>
</protein>
<dbReference type="Proteomes" id="UP000075883">
    <property type="component" value="Unassembled WGS sequence"/>
</dbReference>
<feature type="region of interest" description="Disordered" evidence="1">
    <location>
        <begin position="1168"/>
        <end position="1195"/>
    </location>
</feature>
<dbReference type="EMBL" id="AXCM01003183">
    <property type="status" value="NOT_ANNOTATED_CDS"/>
    <property type="molecule type" value="Genomic_DNA"/>
</dbReference>
<evidence type="ECO:0000313" key="3">
    <source>
        <dbReference type="Proteomes" id="UP000075883"/>
    </source>
</evidence>
<feature type="region of interest" description="Disordered" evidence="1">
    <location>
        <begin position="1869"/>
        <end position="1896"/>
    </location>
</feature>
<evidence type="ECO:0000313" key="2">
    <source>
        <dbReference type="EnsemblMetazoa" id="ACUA022228-PA"/>
    </source>
</evidence>
<feature type="region of interest" description="Disordered" evidence="1">
    <location>
        <begin position="1"/>
        <end position="32"/>
    </location>
</feature>
<feature type="compositionally biased region" description="Basic and acidic residues" evidence="1">
    <location>
        <begin position="230"/>
        <end position="239"/>
    </location>
</feature>
<feature type="compositionally biased region" description="Basic and acidic residues" evidence="1">
    <location>
        <begin position="1485"/>
        <end position="1494"/>
    </location>
</feature>
<reference evidence="2" key="2">
    <citation type="submission" date="2020-05" db="UniProtKB">
        <authorList>
            <consortium name="EnsemblMetazoa"/>
        </authorList>
    </citation>
    <scope>IDENTIFICATION</scope>
    <source>
        <strain evidence="2">A-37</strain>
    </source>
</reference>
<dbReference type="EnsemblMetazoa" id="ACUA022228-RA">
    <property type="protein sequence ID" value="ACUA022228-PA"/>
    <property type="gene ID" value="ACUA022228"/>
</dbReference>
<feature type="compositionally biased region" description="Low complexity" evidence="1">
    <location>
        <begin position="1880"/>
        <end position="1896"/>
    </location>
</feature>
<feature type="region of interest" description="Disordered" evidence="1">
    <location>
        <begin position="216"/>
        <end position="256"/>
    </location>
</feature>